<evidence type="ECO:0000256" key="8">
    <source>
        <dbReference type="ARBA" id="ARBA00023012"/>
    </source>
</evidence>
<dbReference type="GO" id="GO:0000155">
    <property type="term" value="F:phosphorelay sensor kinase activity"/>
    <property type="evidence" value="ECO:0007669"/>
    <property type="project" value="InterPro"/>
</dbReference>
<keyword evidence="15" id="KW-1185">Reference proteome</keyword>
<dbReference type="InterPro" id="IPR013767">
    <property type="entry name" value="PAS_fold"/>
</dbReference>
<feature type="modified residue" description="4-aspartylphosphate" evidence="9">
    <location>
        <position position="762"/>
    </location>
</feature>
<dbReference type="InterPro" id="IPR001789">
    <property type="entry name" value="Sig_transdc_resp-reg_receiver"/>
</dbReference>
<dbReference type="SMART" id="SM00091">
    <property type="entry name" value="PAS"/>
    <property type="match status" value="3"/>
</dbReference>
<feature type="domain" description="Response regulatory" evidence="11">
    <location>
        <begin position="1641"/>
        <end position="1759"/>
    </location>
</feature>
<accession>A0A0F0CP92</accession>
<dbReference type="PANTHER" id="PTHR43065">
    <property type="entry name" value="SENSOR HISTIDINE KINASE"/>
    <property type="match status" value="1"/>
</dbReference>
<dbReference type="InterPro" id="IPR003594">
    <property type="entry name" value="HATPase_dom"/>
</dbReference>
<dbReference type="InterPro" id="IPR011006">
    <property type="entry name" value="CheY-like_superfamily"/>
</dbReference>
<comment type="catalytic activity">
    <reaction evidence="1">
        <text>ATP + protein L-histidine = ADP + protein N-phospho-L-histidine.</text>
        <dbReference type="EC" id="2.7.13.3"/>
    </reaction>
</comment>
<evidence type="ECO:0000259" key="13">
    <source>
        <dbReference type="PROSITE" id="PS50168"/>
    </source>
</evidence>
<feature type="domain" description="PAS" evidence="12">
    <location>
        <begin position="294"/>
        <end position="364"/>
    </location>
</feature>
<dbReference type="Pfam" id="PF00989">
    <property type="entry name" value="PAS"/>
    <property type="match status" value="1"/>
</dbReference>
<dbReference type="Pfam" id="PF00072">
    <property type="entry name" value="Response_reg"/>
    <property type="match status" value="2"/>
</dbReference>
<dbReference type="Pfam" id="PF00512">
    <property type="entry name" value="HisKA"/>
    <property type="match status" value="2"/>
</dbReference>
<dbReference type="CDD" id="cd00130">
    <property type="entry name" value="PAS"/>
    <property type="match status" value="2"/>
</dbReference>
<dbReference type="InterPro" id="IPR036097">
    <property type="entry name" value="HisK_dim/P_sf"/>
</dbReference>
<dbReference type="InterPro" id="IPR000014">
    <property type="entry name" value="PAS"/>
</dbReference>
<dbReference type="SMART" id="SM00388">
    <property type="entry name" value="HisKA"/>
    <property type="match status" value="2"/>
</dbReference>
<organism evidence="14 15">
    <name type="scientific">Candidatus Omnitrophus magneticus</name>
    <dbReference type="NCBI Taxonomy" id="1609969"/>
    <lineage>
        <taxon>Bacteria</taxon>
        <taxon>Pseudomonadati</taxon>
        <taxon>Candidatus Omnitrophota</taxon>
        <taxon>Candidatus Omnitrophus</taxon>
    </lineage>
</organism>
<evidence type="ECO:0000256" key="9">
    <source>
        <dbReference type="PROSITE-ProRule" id="PRU00169"/>
    </source>
</evidence>
<evidence type="ECO:0000259" key="10">
    <source>
        <dbReference type="PROSITE" id="PS50109"/>
    </source>
</evidence>
<dbReference type="Gene3D" id="3.40.50.2300">
    <property type="match status" value="3"/>
</dbReference>
<dbReference type="SMART" id="SM00448">
    <property type="entry name" value="REC"/>
    <property type="match status" value="2"/>
</dbReference>
<dbReference type="Gene3D" id="3.30.565.10">
    <property type="entry name" value="Histidine kinase-like ATPase, C-terminal domain"/>
    <property type="match status" value="2"/>
</dbReference>
<dbReference type="InterPro" id="IPR001875">
    <property type="entry name" value="DED_dom"/>
</dbReference>
<keyword evidence="3 9" id="KW-0597">Phosphoprotein</keyword>
<dbReference type="PRINTS" id="PR00344">
    <property type="entry name" value="BCTRLSENSOR"/>
</dbReference>
<feature type="domain" description="Histidine kinase" evidence="10">
    <location>
        <begin position="1400"/>
        <end position="1614"/>
    </location>
</feature>
<dbReference type="CDD" id="cd00082">
    <property type="entry name" value="HisKA"/>
    <property type="match status" value="2"/>
</dbReference>
<dbReference type="SUPFAM" id="SSF55874">
    <property type="entry name" value="ATPase domain of HSP90 chaperone/DNA topoisomerase II/histidine kinase"/>
    <property type="match status" value="2"/>
</dbReference>
<keyword evidence="6" id="KW-0418">Kinase</keyword>
<dbReference type="NCBIfam" id="TIGR00229">
    <property type="entry name" value="sensory_box"/>
    <property type="match status" value="1"/>
</dbReference>
<dbReference type="SUPFAM" id="SSF47384">
    <property type="entry name" value="Homodimeric domain of signal transducing histidine kinase"/>
    <property type="match status" value="2"/>
</dbReference>
<evidence type="ECO:0000256" key="3">
    <source>
        <dbReference type="ARBA" id="ARBA00022553"/>
    </source>
</evidence>
<feature type="domain" description="DED" evidence="13">
    <location>
        <begin position="905"/>
        <end position="994"/>
    </location>
</feature>
<dbReference type="InterPro" id="IPR005467">
    <property type="entry name" value="His_kinase_dom"/>
</dbReference>
<feature type="modified residue" description="4-aspartylphosphate" evidence="9">
    <location>
        <position position="1690"/>
    </location>
</feature>
<protein>
    <recommendedName>
        <fullName evidence="2">histidine kinase</fullName>
        <ecNumber evidence="2">2.7.13.3</ecNumber>
    </recommendedName>
</protein>
<comment type="caution">
    <text evidence="14">The sequence shown here is derived from an EMBL/GenBank/DDBJ whole genome shotgun (WGS) entry which is preliminary data.</text>
</comment>
<dbReference type="PROSITE" id="PS50168">
    <property type="entry name" value="DED"/>
    <property type="match status" value="1"/>
</dbReference>
<dbReference type="GO" id="GO:0006355">
    <property type="term" value="P:regulation of DNA-templated transcription"/>
    <property type="evidence" value="ECO:0007669"/>
    <property type="project" value="InterPro"/>
</dbReference>
<feature type="domain" description="Response regulatory" evidence="11">
    <location>
        <begin position="1040"/>
        <end position="1167"/>
    </location>
</feature>
<keyword evidence="7 14" id="KW-0067">ATP-binding</keyword>
<evidence type="ECO:0000259" key="11">
    <source>
        <dbReference type="PROSITE" id="PS50110"/>
    </source>
</evidence>
<dbReference type="Gene3D" id="3.30.450.20">
    <property type="entry name" value="PAS domain"/>
    <property type="match status" value="2"/>
</dbReference>
<dbReference type="PANTHER" id="PTHR43065:SF10">
    <property type="entry name" value="PEROXIDE STRESS-ACTIVATED HISTIDINE KINASE MAK3"/>
    <property type="match status" value="1"/>
</dbReference>
<dbReference type="InterPro" id="IPR003661">
    <property type="entry name" value="HisK_dim/P_dom"/>
</dbReference>
<reference evidence="14 15" key="1">
    <citation type="submission" date="2015-02" db="EMBL/GenBank/DDBJ databases">
        <title>Single-cell genomics of uncultivated deep-branching MTB reveals a conserved set of magnetosome genes.</title>
        <authorList>
            <person name="Kolinko S."/>
            <person name="Richter M."/>
            <person name="Glockner F.O."/>
            <person name="Brachmann A."/>
            <person name="Schuler D."/>
        </authorList>
    </citation>
    <scope>NUCLEOTIDE SEQUENCE [LARGE SCALE GENOMIC DNA]</scope>
    <source>
        <strain evidence="14">SKK-01</strain>
    </source>
</reference>
<dbReference type="PROSITE" id="PS50109">
    <property type="entry name" value="HIS_KIN"/>
    <property type="match status" value="2"/>
</dbReference>
<evidence type="ECO:0000256" key="1">
    <source>
        <dbReference type="ARBA" id="ARBA00000085"/>
    </source>
</evidence>
<dbReference type="PROSITE" id="PS50112">
    <property type="entry name" value="PAS"/>
    <property type="match status" value="2"/>
</dbReference>
<dbReference type="Proteomes" id="UP000033428">
    <property type="component" value="Unassembled WGS sequence"/>
</dbReference>
<keyword evidence="4" id="KW-0808">Transferase</keyword>
<dbReference type="Gene3D" id="1.10.287.130">
    <property type="match status" value="2"/>
</dbReference>
<evidence type="ECO:0000256" key="4">
    <source>
        <dbReference type="ARBA" id="ARBA00022679"/>
    </source>
</evidence>
<dbReference type="InterPro" id="IPR035965">
    <property type="entry name" value="PAS-like_dom_sf"/>
</dbReference>
<dbReference type="Pfam" id="PF13426">
    <property type="entry name" value="PAS_9"/>
    <property type="match status" value="1"/>
</dbReference>
<dbReference type="SUPFAM" id="SSF52172">
    <property type="entry name" value="CheY-like"/>
    <property type="match status" value="3"/>
</dbReference>
<feature type="domain" description="Response regulatory" evidence="11">
    <location>
        <begin position="712"/>
        <end position="838"/>
    </location>
</feature>
<name>A0A0F0CP92_9BACT</name>
<evidence type="ECO:0000313" key="15">
    <source>
        <dbReference type="Proteomes" id="UP000033428"/>
    </source>
</evidence>
<keyword evidence="5" id="KW-0547">Nucleotide-binding</keyword>
<dbReference type="EC" id="2.7.13.3" evidence="2"/>
<evidence type="ECO:0000256" key="7">
    <source>
        <dbReference type="ARBA" id="ARBA00022840"/>
    </source>
</evidence>
<feature type="domain" description="Histidine kinase" evidence="10">
    <location>
        <begin position="471"/>
        <end position="687"/>
    </location>
</feature>
<dbReference type="InterPro" id="IPR004358">
    <property type="entry name" value="Sig_transdc_His_kin-like_C"/>
</dbReference>
<evidence type="ECO:0000259" key="12">
    <source>
        <dbReference type="PROSITE" id="PS50112"/>
    </source>
</evidence>
<dbReference type="PROSITE" id="PS50110">
    <property type="entry name" value="RESPONSE_REGULATORY"/>
    <property type="match status" value="3"/>
</dbReference>
<keyword evidence="8" id="KW-0902">Two-component regulatory system</keyword>
<sequence length="2191" mass="248759">MGVDFSKENCDFKLCFSKAKYYETVNVRLIPCEIILNGKIFNYWCAAKSPSDEKSKNIFHFFLEEEISKNGFTQALENFETISRIEKSEIAQKVYSEKNHDEIIRNAITAGKYISIKDNTTNKNYPELKSINYIPLNFIYAFLNLTAPELNNDFKKLVDDGQLMVITKLAPEKNLTEPHAGGIGIYLPPKPAFLNTQTIIHEIFAKSGFTHQENTIMENIFQKFIQNITEKKDPNISREILNGLDLSDKEKITLTKTKNARFIDMTTIIKNRDYTSQTKMIEESETNELLEYIKELGYAHFLNDIPFPINILTPSGKIIMTNKVTEELFLIPKEALLEKEIFDLLSPDSQETAKKILKEEIRLGIPETWEGEYIAPKNKKEIFSFSDTFIKNKEGRIIGIISCVFNITKDKEIKKALTLYKTSLETLMESNAKELIETNIKLKSEIEYRKKLEEKHEKISNLVTLGTIAASVAHEINNPLSSISGFINKLMRGTENDNLKTLLQQVDEQLARIGKIVKDLLSFSRKETTLFSPIHVRRILSEAVKNTQIVIKKYNVNTIVDYGYNDANYNLKVIANETRLIEVFINLINNACLAMEDSISRELTIKIDMDQTRKLAIISVANTGEIIKPEVKEKLFQPFFSTRAPGKGTGLGLAICEKIIKSHGGTITVNPEQNEKTTFVITLPFTNEEPHGDKKIQRPVEKNLIPVRDIKTILAVDDKSNILQNWRDIMTTLNIKIITANNTQEALKILQNNKGIDAIISDIEMPAKEDGFKLAVLARDMEFQGPIAICSGYGEDDERLSPLKQNNIINLGITKSNELFIPETLNVTNALKILSSINLIMPSKETINKYKDAIENGQENIFTPHGIKNEKTIIQKESYSILTREAKHTLGNCSTSLGGWGTRIKKTLQLLNIDEIIDKTNKLLEEIENIVFIIEKDLPNYTEPANSKETASSLLLETIAKLKDLMGKAEQAIDILDNLLILLKQNQLNNELNKIESPIIIIKESMLNIITEAKLIIKTQEEKIYDLNEEYKTAQFKNSRIMLAGNSEIMAQLKELLISKLGVQSKNIKTVKNGREILYELKDTKSADNIPYAIFTDFHMVGMGGIEFMAHLFSDENMRNFQDIPIIVALEQTTPHLENIVKKSGASKVLSGNLPENTLHMELAKVLQHGEAIAEKIKPTFKTLNTKTKKNYPEILQKIFNTLKKTKTKITNGNEKFYIHHLPNLKQFLDTLPVGFHILDTKGIILHINTRESHILGYTPQEMIGKSIFDFIGPEHQDHAQSHFLQKLEGNVMPTSYGERLYVKKNGKHIRIVTQDNIIKDIAGIPSFIITSFMDVTNARKQEEELMHYRKGLEDITNEKITSLGAQNDSLLQEINNRNELEKLDINMRKLAAIGMIAAQVAHEINNPITIIASFLGEIIEFLTSKNETMAIMLVKDTLDEIKRISNIVNELLEIAREEREPETPVHLADIITDAIKKSKNNITDYGVIVTDNLDKNIKILGTKDRLLQIFINIITNACHAMENMPERDLHINLSPDSSGEKAVITIKDTGKGMTEKIKSKLFELLFTTKEAGKGTGLGMAIVQKIIHKHNGTIKVDSEPGKGTTFTIEFPITNKEIVALETTKDILLADLNTEELRKIKKILIIDDEEKIRANWEKALNKLGITTISAGTCADAVTLFTKESPDAVISDIMINDKHIGGIILAISLRAMNFKGPIAICTGFGKNDPRIIELKNKHIININISKMPELFEPDYTQSIFTALKKVKIEPIDATVLNTYITNLNNTTGIFKTNISEKTVSTENLHELFIQIRTGAANLKENLDKTSAVTEIARNITKKIIQNIETIHQDMEKIDNFKNAVNIRETLDIYKKIKFYFETIIQQLELQQPHIEQLGLWTELNNIQAIKNKIANAINITLTLQNETDLHIKYLEEIEKGTKDILLKDEINFLKAINRAVMGIAMFDKDGRIIYANNSYMDIMNITNTLDIKNINLFSDKNITEELKNILFNQGEIQIEKYNFYSLFKNKQLETKELKLIITPLGENAGFIAQLQDPQRTKFNNIVDTTRMAPTANIKNWVNSGKLNLLSNKEKSLELQMLSLKKHVLIYGENFLEAQHKLHIIGFSGEITVARNKEELKTRLTSGEHYDFIINASEENLEELIQKILFNVKKCQAIIINDITDTKKLQYDLLEFSA</sequence>
<dbReference type="EMBL" id="JYNY01000222">
    <property type="protein sequence ID" value="KJJ85087.1"/>
    <property type="molecule type" value="Genomic_DNA"/>
</dbReference>
<evidence type="ECO:0000313" key="14">
    <source>
        <dbReference type="EMBL" id="KJJ85087.1"/>
    </source>
</evidence>
<proteinExistence type="predicted"/>
<evidence type="ECO:0000256" key="6">
    <source>
        <dbReference type="ARBA" id="ARBA00022777"/>
    </source>
</evidence>
<feature type="domain" description="PAS" evidence="12">
    <location>
        <begin position="1221"/>
        <end position="1291"/>
    </location>
</feature>
<gene>
    <name evidence="14" type="ORF">OMAG_001051</name>
</gene>
<dbReference type="Pfam" id="PF02518">
    <property type="entry name" value="HATPase_c"/>
    <property type="match status" value="2"/>
</dbReference>
<dbReference type="InterPro" id="IPR036890">
    <property type="entry name" value="HATPase_C_sf"/>
</dbReference>
<evidence type="ECO:0000256" key="2">
    <source>
        <dbReference type="ARBA" id="ARBA00012438"/>
    </source>
</evidence>
<feature type="modified residue" description="4-aspartylphosphate" evidence="9">
    <location>
        <position position="1097"/>
    </location>
</feature>
<dbReference type="SUPFAM" id="SSF55785">
    <property type="entry name" value="PYP-like sensor domain (PAS domain)"/>
    <property type="match status" value="2"/>
</dbReference>
<dbReference type="CDD" id="cd00156">
    <property type="entry name" value="REC"/>
    <property type="match status" value="2"/>
</dbReference>
<dbReference type="GO" id="GO:0005524">
    <property type="term" value="F:ATP binding"/>
    <property type="evidence" value="ECO:0007669"/>
    <property type="project" value="UniProtKB-KW"/>
</dbReference>
<dbReference type="SMART" id="SM00387">
    <property type="entry name" value="HATPase_c"/>
    <property type="match status" value="2"/>
</dbReference>
<evidence type="ECO:0000256" key="5">
    <source>
        <dbReference type="ARBA" id="ARBA00022741"/>
    </source>
</evidence>